<dbReference type="EMBL" id="ML987191">
    <property type="protein sequence ID" value="KAF2253729.1"/>
    <property type="molecule type" value="Genomic_DNA"/>
</dbReference>
<keyword evidence="2" id="KW-1185">Reference proteome</keyword>
<dbReference type="GeneID" id="54581556"/>
<organism evidence="1 2">
    <name type="scientific">Trematosphaeria pertusa</name>
    <dbReference type="NCBI Taxonomy" id="390896"/>
    <lineage>
        <taxon>Eukaryota</taxon>
        <taxon>Fungi</taxon>
        <taxon>Dikarya</taxon>
        <taxon>Ascomycota</taxon>
        <taxon>Pezizomycotina</taxon>
        <taxon>Dothideomycetes</taxon>
        <taxon>Pleosporomycetidae</taxon>
        <taxon>Pleosporales</taxon>
        <taxon>Massarineae</taxon>
        <taxon>Trematosphaeriaceae</taxon>
        <taxon>Trematosphaeria</taxon>
    </lineage>
</organism>
<reference evidence="1" key="1">
    <citation type="journal article" date="2020" name="Stud. Mycol.">
        <title>101 Dothideomycetes genomes: a test case for predicting lifestyles and emergence of pathogens.</title>
        <authorList>
            <person name="Haridas S."/>
            <person name="Albert R."/>
            <person name="Binder M."/>
            <person name="Bloem J."/>
            <person name="Labutti K."/>
            <person name="Salamov A."/>
            <person name="Andreopoulos B."/>
            <person name="Baker S."/>
            <person name="Barry K."/>
            <person name="Bills G."/>
            <person name="Bluhm B."/>
            <person name="Cannon C."/>
            <person name="Castanera R."/>
            <person name="Culley D."/>
            <person name="Daum C."/>
            <person name="Ezra D."/>
            <person name="Gonzalez J."/>
            <person name="Henrissat B."/>
            <person name="Kuo A."/>
            <person name="Liang C."/>
            <person name="Lipzen A."/>
            <person name="Lutzoni F."/>
            <person name="Magnuson J."/>
            <person name="Mondo S."/>
            <person name="Nolan M."/>
            <person name="Ohm R."/>
            <person name="Pangilinan J."/>
            <person name="Park H.-J."/>
            <person name="Ramirez L."/>
            <person name="Alfaro M."/>
            <person name="Sun H."/>
            <person name="Tritt A."/>
            <person name="Yoshinaga Y."/>
            <person name="Zwiers L.-H."/>
            <person name="Turgeon B."/>
            <person name="Goodwin S."/>
            <person name="Spatafora J."/>
            <person name="Crous P."/>
            <person name="Grigoriev I."/>
        </authorList>
    </citation>
    <scope>NUCLEOTIDE SEQUENCE</scope>
    <source>
        <strain evidence="1">CBS 122368</strain>
    </source>
</reference>
<sequence length="284" mass="32393">MASESPPQAFIPSRDDVHAARSILSSLGVPNELVLEVLHFARYWPETTHETSDHFVLFDEKWDVDFTAAFPYLWVPIGSSDDPDDEEQPKVREIEFLIVSHDQGWTTEDTAGTYKTSSWFEVSHARAGPASDMPPEPMGPFPHVDRAREYLLDGAHNIELMPRSSSEMEPQRLHCREMREVASEPEIFRKRAPPSDEGRYAWYLQGNKVGRGPSVFEGDLVKRYRVVWGCAANPRWEGNEGAGRGEGFLDSLRNGDWIVVWARAKRRGWDNHVLGVRVTVRYTI</sequence>
<protein>
    <submittedName>
        <fullName evidence="1">Uncharacterized protein</fullName>
    </submittedName>
</protein>
<dbReference type="RefSeq" id="XP_033688733.1">
    <property type="nucleotide sequence ID" value="XM_033828226.1"/>
</dbReference>
<evidence type="ECO:0000313" key="2">
    <source>
        <dbReference type="Proteomes" id="UP000800094"/>
    </source>
</evidence>
<evidence type="ECO:0000313" key="1">
    <source>
        <dbReference type="EMBL" id="KAF2253729.1"/>
    </source>
</evidence>
<gene>
    <name evidence="1" type="ORF">BU26DRAFT_516032</name>
</gene>
<accession>A0A6A6ITP8</accession>
<dbReference type="AlphaFoldDB" id="A0A6A6ITP8"/>
<dbReference type="OrthoDB" id="66095at2759"/>
<proteinExistence type="predicted"/>
<dbReference type="Proteomes" id="UP000800094">
    <property type="component" value="Unassembled WGS sequence"/>
</dbReference>
<name>A0A6A6ITP8_9PLEO</name>